<dbReference type="EMBL" id="BMAV01028212">
    <property type="protein sequence ID" value="GFS65921.1"/>
    <property type="molecule type" value="Genomic_DNA"/>
</dbReference>
<protein>
    <submittedName>
        <fullName evidence="1">Uncharacterized protein</fullName>
    </submittedName>
</protein>
<dbReference type="AlphaFoldDB" id="A0A8X6MLX5"/>
<gene>
    <name evidence="1" type="ORF">TNIN_395781</name>
</gene>
<dbReference type="Proteomes" id="UP000886998">
    <property type="component" value="Unassembled WGS sequence"/>
</dbReference>
<accession>A0A8X6MLX5</accession>
<evidence type="ECO:0000313" key="2">
    <source>
        <dbReference type="Proteomes" id="UP000886998"/>
    </source>
</evidence>
<sequence length="94" mass="10753">MFYLEVVVRCCRSILDPPPKFWIASITEFIPKGLFIGARSRISDINPNINCLQFTGSLLSARGVGLLVEKRVDINHHYLETNLNGRSKLFLVYR</sequence>
<organism evidence="1 2">
    <name type="scientific">Trichonephila inaurata madagascariensis</name>
    <dbReference type="NCBI Taxonomy" id="2747483"/>
    <lineage>
        <taxon>Eukaryota</taxon>
        <taxon>Metazoa</taxon>
        <taxon>Ecdysozoa</taxon>
        <taxon>Arthropoda</taxon>
        <taxon>Chelicerata</taxon>
        <taxon>Arachnida</taxon>
        <taxon>Araneae</taxon>
        <taxon>Araneomorphae</taxon>
        <taxon>Entelegynae</taxon>
        <taxon>Araneoidea</taxon>
        <taxon>Nephilidae</taxon>
        <taxon>Trichonephila</taxon>
        <taxon>Trichonephila inaurata</taxon>
    </lineage>
</organism>
<comment type="caution">
    <text evidence="1">The sequence shown here is derived from an EMBL/GenBank/DDBJ whole genome shotgun (WGS) entry which is preliminary data.</text>
</comment>
<name>A0A8X6MLX5_9ARAC</name>
<proteinExistence type="predicted"/>
<reference evidence="1" key="1">
    <citation type="submission" date="2020-08" db="EMBL/GenBank/DDBJ databases">
        <title>Multicomponent nature underlies the extraordinary mechanical properties of spider dragline silk.</title>
        <authorList>
            <person name="Kono N."/>
            <person name="Nakamura H."/>
            <person name="Mori M."/>
            <person name="Yoshida Y."/>
            <person name="Ohtoshi R."/>
            <person name="Malay A.D."/>
            <person name="Moran D.A.P."/>
            <person name="Tomita M."/>
            <person name="Numata K."/>
            <person name="Arakawa K."/>
        </authorList>
    </citation>
    <scope>NUCLEOTIDE SEQUENCE</scope>
</reference>
<keyword evidence="2" id="KW-1185">Reference proteome</keyword>
<evidence type="ECO:0000313" key="1">
    <source>
        <dbReference type="EMBL" id="GFS65921.1"/>
    </source>
</evidence>